<dbReference type="KEGG" id="dge:Dgeo_1322"/>
<sequence length="351" mass="36900">MPADPLRPPAHPAHLRTAFPATRWADLACYPAPVTAPHPLAAPLLAGNRRALARAITLSESTRADHEAEAQALLAEVLPHTGTSVRVGLTGVPGVGKSTFIEALGTYLADAGHRVAVLAVDPSSARTGGSILGDKTRMPRLTVHPNAFIRPSPSGGTLGGVARRTREAITLCEAAGYDVVLIETVGVGQSETQVAAMTDLFVLLTLPNAGDELQGIKRGIMELADLCVVNKADTDPKAATRAQTELTTALKLLTPKGAPWRPRALQASALTGAGIPEVWQAVGAYQEAVDVAAKRRAQTALWFDELLREAAWRAFQAGVDAARLRDLRAEVLAGRLTPVQGVRALFSVSAS</sequence>
<dbReference type="Gene3D" id="1.10.287.130">
    <property type="match status" value="1"/>
</dbReference>
<dbReference type="Gene3D" id="3.40.50.300">
    <property type="entry name" value="P-loop containing nucleotide triphosphate hydrolases"/>
    <property type="match status" value="1"/>
</dbReference>
<gene>
    <name evidence="3" type="ordered locus">Dgeo_1322</name>
</gene>
<dbReference type="eggNOG" id="COG1703">
    <property type="taxonomic scope" value="Bacteria"/>
</dbReference>
<dbReference type="EMBL" id="CP000359">
    <property type="protein sequence ID" value="ABF45618.1"/>
    <property type="molecule type" value="Genomic_DNA"/>
</dbReference>
<dbReference type="NCBIfam" id="NF006958">
    <property type="entry name" value="PRK09435.1"/>
    <property type="match status" value="1"/>
</dbReference>
<dbReference type="GO" id="GO:0005737">
    <property type="term" value="C:cytoplasm"/>
    <property type="evidence" value="ECO:0007669"/>
    <property type="project" value="TreeGrafter"/>
</dbReference>
<dbReference type="SUPFAM" id="SSF52540">
    <property type="entry name" value="P-loop containing nucleoside triphosphate hydrolases"/>
    <property type="match status" value="1"/>
</dbReference>
<feature type="domain" description="AAA+ ATPase" evidence="2">
    <location>
        <begin position="83"/>
        <end position="250"/>
    </location>
</feature>
<dbReference type="PANTHER" id="PTHR23408:SF3">
    <property type="entry name" value="METHYLMALONIC ACIDURIA TYPE A PROTEIN, MITOCHONDRIAL"/>
    <property type="match status" value="1"/>
</dbReference>
<dbReference type="HOGENOM" id="CLU_043725_2_2_0"/>
<dbReference type="SMART" id="SM00382">
    <property type="entry name" value="AAA"/>
    <property type="match status" value="1"/>
</dbReference>
<name>Q1IYR6_DEIGD</name>
<evidence type="ECO:0000259" key="2">
    <source>
        <dbReference type="SMART" id="SM00382"/>
    </source>
</evidence>
<dbReference type="CDD" id="cd03114">
    <property type="entry name" value="MMAA-like"/>
    <property type="match status" value="1"/>
</dbReference>
<dbReference type="GO" id="GO:0003924">
    <property type="term" value="F:GTPase activity"/>
    <property type="evidence" value="ECO:0007669"/>
    <property type="project" value="InterPro"/>
</dbReference>
<dbReference type="Proteomes" id="UP000002431">
    <property type="component" value="Chromosome"/>
</dbReference>
<reference evidence="3" key="1">
    <citation type="submission" date="2006-04" db="EMBL/GenBank/DDBJ databases">
        <title>Complete sequence of chromosome of Deinococcus geothermalis DSM 11300.</title>
        <authorList>
            <consortium name="US DOE Joint Genome Institute"/>
            <person name="Copeland A."/>
            <person name="Lucas S."/>
            <person name="Lapidus A."/>
            <person name="Barry K."/>
            <person name="Detter J.C."/>
            <person name="Glavina del Rio T."/>
            <person name="Hammon N."/>
            <person name="Israni S."/>
            <person name="Dalin E."/>
            <person name="Tice H."/>
            <person name="Pitluck S."/>
            <person name="Brettin T."/>
            <person name="Bruce D."/>
            <person name="Han C."/>
            <person name="Tapia R."/>
            <person name="Saunders E."/>
            <person name="Gilna P."/>
            <person name="Schmutz J."/>
            <person name="Larimer F."/>
            <person name="Land M."/>
            <person name="Hauser L."/>
            <person name="Kyrpides N."/>
            <person name="Kim E."/>
            <person name="Daly M.J."/>
            <person name="Fredrickson J.K."/>
            <person name="Makarova K.S."/>
            <person name="Gaidamakova E.K."/>
            <person name="Zhai M."/>
            <person name="Richardson P."/>
        </authorList>
    </citation>
    <scope>NUCLEOTIDE SEQUENCE</scope>
    <source>
        <strain evidence="3">DSM 11300</strain>
    </source>
</reference>
<organism evidence="3 4">
    <name type="scientific">Deinococcus geothermalis (strain DSM 11300 / CIP 105573 / AG-3a)</name>
    <dbReference type="NCBI Taxonomy" id="319795"/>
    <lineage>
        <taxon>Bacteria</taxon>
        <taxon>Thermotogati</taxon>
        <taxon>Deinococcota</taxon>
        <taxon>Deinococci</taxon>
        <taxon>Deinococcales</taxon>
        <taxon>Deinococcaceae</taxon>
        <taxon>Deinococcus</taxon>
    </lineage>
</organism>
<protein>
    <submittedName>
        <fullName evidence="3">Methylmalonyl-CoA mutase metallochaperone MeaB</fullName>
    </submittedName>
</protein>
<evidence type="ECO:0000256" key="1">
    <source>
        <dbReference type="ARBA" id="ARBA00009625"/>
    </source>
</evidence>
<comment type="similarity">
    <text evidence="1">Belongs to the SIMIBI class G3E GTPase family. ArgK/MeaB subfamily.</text>
</comment>
<dbReference type="GO" id="GO:0005525">
    <property type="term" value="F:GTP binding"/>
    <property type="evidence" value="ECO:0007669"/>
    <property type="project" value="InterPro"/>
</dbReference>
<dbReference type="Gene3D" id="1.20.5.170">
    <property type="match status" value="1"/>
</dbReference>
<dbReference type="Pfam" id="PF03308">
    <property type="entry name" value="MeaB"/>
    <property type="match status" value="1"/>
</dbReference>
<dbReference type="AlphaFoldDB" id="Q1IYR6"/>
<dbReference type="NCBIfam" id="TIGR00750">
    <property type="entry name" value="lao"/>
    <property type="match status" value="1"/>
</dbReference>
<dbReference type="InterPro" id="IPR003593">
    <property type="entry name" value="AAA+_ATPase"/>
</dbReference>
<keyword evidence="4" id="KW-1185">Reference proteome</keyword>
<dbReference type="InterPro" id="IPR027417">
    <property type="entry name" value="P-loop_NTPase"/>
</dbReference>
<accession>Q1IYR6</accession>
<dbReference type="STRING" id="319795.Dgeo_1322"/>
<evidence type="ECO:0000313" key="4">
    <source>
        <dbReference type="Proteomes" id="UP000002431"/>
    </source>
</evidence>
<dbReference type="InterPro" id="IPR005129">
    <property type="entry name" value="GTPase_ArgK"/>
</dbReference>
<evidence type="ECO:0000313" key="3">
    <source>
        <dbReference type="EMBL" id="ABF45618.1"/>
    </source>
</evidence>
<dbReference type="PANTHER" id="PTHR23408">
    <property type="entry name" value="METHYLMALONYL-COA MUTASE"/>
    <property type="match status" value="1"/>
</dbReference>
<proteinExistence type="inferred from homology"/>